<organism evidence="3 4">
    <name type="scientific">Porites evermanni</name>
    <dbReference type="NCBI Taxonomy" id="104178"/>
    <lineage>
        <taxon>Eukaryota</taxon>
        <taxon>Metazoa</taxon>
        <taxon>Cnidaria</taxon>
        <taxon>Anthozoa</taxon>
        <taxon>Hexacorallia</taxon>
        <taxon>Scleractinia</taxon>
        <taxon>Fungiina</taxon>
        <taxon>Poritidae</taxon>
        <taxon>Porites</taxon>
    </lineage>
</organism>
<gene>
    <name evidence="3" type="ORF">PEVE_00017339</name>
</gene>
<evidence type="ECO:0000313" key="4">
    <source>
        <dbReference type="Proteomes" id="UP001159427"/>
    </source>
</evidence>
<evidence type="ECO:0000313" key="3">
    <source>
        <dbReference type="EMBL" id="CAH3187114.1"/>
    </source>
</evidence>
<keyword evidence="2" id="KW-1133">Transmembrane helix</keyword>
<keyword evidence="2" id="KW-0472">Membrane</keyword>
<feature type="non-terminal residue" evidence="3">
    <location>
        <position position="242"/>
    </location>
</feature>
<name>A0ABN8SBD1_9CNID</name>
<sequence>IIVSVTYNIYFNNDISIEVSCTFSFNDNVLFVASVKTTTEIQASVGISANASIESSLSNVIHLCAAISIRACIAILVIYSFKIEVSIIDGIIRINVNDTLHCSSKSSSWEYATPDMKSHGGRPSMNRITATKHTVVPKNSETTTQIPTRTILDEGDTKSSNGSNSLVPGVAVGSFVAGAVVTLLICLLVVFVKRRKKRKSHVSDLPLTVREQPSGEPQVENQENFSNGRPPKDKGPFLLRKA</sequence>
<feature type="non-terminal residue" evidence="3">
    <location>
        <position position="1"/>
    </location>
</feature>
<comment type="caution">
    <text evidence="3">The sequence shown here is derived from an EMBL/GenBank/DDBJ whole genome shotgun (WGS) entry which is preliminary data.</text>
</comment>
<feature type="transmembrane region" description="Helical" evidence="2">
    <location>
        <begin position="166"/>
        <end position="192"/>
    </location>
</feature>
<dbReference type="Proteomes" id="UP001159427">
    <property type="component" value="Unassembled WGS sequence"/>
</dbReference>
<dbReference type="EMBL" id="CALNXI010002391">
    <property type="protein sequence ID" value="CAH3187114.1"/>
    <property type="molecule type" value="Genomic_DNA"/>
</dbReference>
<reference evidence="3 4" key="1">
    <citation type="submission" date="2022-05" db="EMBL/GenBank/DDBJ databases">
        <authorList>
            <consortium name="Genoscope - CEA"/>
            <person name="William W."/>
        </authorList>
    </citation>
    <scope>NUCLEOTIDE SEQUENCE [LARGE SCALE GENOMIC DNA]</scope>
</reference>
<evidence type="ECO:0000256" key="2">
    <source>
        <dbReference type="SAM" id="Phobius"/>
    </source>
</evidence>
<keyword evidence="2" id="KW-0812">Transmembrane</keyword>
<keyword evidence="4" id="KW-1185">Reference proteome</keyword>
<accession>A0ABN8SBD1</accession>
<feature type="region of interest" description="Disordered" evidence="1">
    <location>
        <begin position="201"/>
        <end position="242"/>
    </location>
</feature>
<feature type="transmembrane region" description="Helical" evidence="2">
    <location>
        <begin position="60"/>
        <end position="81"/>
    </location>
</feature>
<protein>
    <submittedName>
        <fullName evidence="3">Uncharacterized protein</fullName>
    </submittedName>
</protein>
<evidence type="ECO:0000256" key="1">
    <source>
        <dbReference type="SAM" id="MobiDB-lite"/>
    </source>
</evidence>
<proteinExistence type="predicted"/>